<keyword evidence="4" id="KW-1185">Reference proteome</keyword>
<comment type="caution">
    <text evidence="3">The sequence shown here is derived from an EMBL/GenBank/DDBJ whole genome shotgun (WGS) entry which is preliminary data.</text>
</comment>
<dbReference type="OrthoDB" id="7170926at2"/>
<dbReference type="RefSeq" id="WP_131912590.1">
    <property type="nucleotide sequence ID" value="NZ_OU594967.1"/>
</dbReference>
<reference evidence="3 4" key="1">
    <citation type="submission" date="2019-03" db="EMBL/GenBank/DDBJ databases">
        <title>Genomic Encyclopedia of Type Strains, Phase IV (KMG-IV): sequencing the most valuable type-strain genomes for metagenomic binning, comparative biology and taxonomic classification.</title>
        <authorList>
            <person name="Goeker M."/>
        </authorList>
    </citation>
    <scope>NUCLEOTIDE SEQUENCE [LARGE SCALE GENOMIC DNA]</scope>
    <source>
        <strain evidence="3 4">DSM 18577</strain>
    </source>
</reference>
<feature type="signal peptide" evidence="2">
    <location>
        <begin position="1"/>
        <end position="23"/>
    </location>
</feature>
<protein>
    <submittedName>
        <fullName evidence="3">Uncharacterized protein DUF2608</fullName>
    </submittedName>
</protein>
<gene>
    <name evidence="3" type="ORF">EV690_1784</name>
</gene>
<accession>A0A4R1K4X9</accession>
<keyword evidence="1 2" id="KW-0732">Signal</keyword>
<dbReference type="Proteomes" id="UP000295565">
    <property type="component" value="Unassembled WGS sequence"/>
</dbReference>
<organism evidence="3 4">
    <name type="scientific">Celerinatantimonas diazotrophica</name>
    <dbReference type="NCBI Taxonomy" id="412034"/>
    <lineage>
        <taxon>Bacteria</taxon>
        <taxon>Pseudomonadati</taxon>
        <taxon>Pseudomonadota</taxon>
        <taxon>Gammaproteobacteria</taxon>
        <taxon>Celerinatantimonadaceae</taxon>
        <taxon>Celerinatantimonas</taxon>
    </lineage>
</organism>
<dbReference type="AlphaFoldDB" id="A0A4R1K4X9"/>
<proteinExistence type="predicted"/>
<evidence type="ECO:0000313" key="3">
    <source>
        <dbReference type="EMBL" id="TCK58079.1"/>
    </source>
</evidence>
<dbReference type="EMBL" id="SMGD01000012">
    <property type="protein sequence ID" value="TCK58079.1"/>
    <property type="molecule type" value="Genomic_DNA"/>
</dbReference>
<sequence length="317" mass="35783">MRNVNIKLLIAFLLFSLSAKSFANMKTGIDATVNSFKEFKENINKEIKNKDLSHSLIVMDDDDTLTMMKCTDQKNPKKCQYIGGPAWYSWQSSLIEKPDSIYKIANSKKQLENISSLLLSINNMPYTDKNIPNILSELVSKGAKLLVLTARGSSDSSATENQFSKLNIIFKNKNESFLKFIQSHSLTGKKNNISSLAGSFSPLKKGIPVSYQKGIMYVSGQNKGTMLEALLARTNSEKINNIFFIDDTQHNVKDVYHSFKNISKYNTYAYYYTKLASHKSALTEPKNNIYQAEAMYRWLTLKNALSTALLDPTISIK</sequence>
<evidence type="ECO:0000313" key="4">
    <source>
        <dbReference type="Proteomes" id="UP000295565"/>
    </source>
</evidence>
<evidence type="ECO:0000256" key="1">
    <source>
        <dbReference type="ARBA" id="ARBA00022729"/>
    </source>
</evidence>
<evidence type="ECO:0000256" key="2">
    <source>
        <dbReference type="SAM" id="SignalP"/>
    </source>
</evidence>
<dbReference type="Pfam" id="PF11019">
    <property type="entry name" value="DUF2608"/>
    <property type="match status" value="1"/>
</dbReference>
<name>A0A4R1K4X9_9GAMM</name>
<dbReference type="InterPro" id="IPR022565">
    <property type="entry name" value="DUF2608"/>
</dbReference>
<feature type="chain" id="PRO_5020485664" evidence="2">
    <location>
        <begin position="24"/>
        <end position="317"/>
    </location>
</feature>